<accession>A0A1J7G1Q6</accession>
<reference evidence="1 2" key="1">
    <citation type="journal article" date="2017" name="Plant Biotechnol. J.">
        <title>A comprehensive draft genome sequence for lupin (Lupinus angustifolius), an emerging health food: insights into plant-microbe interactions and legume evolution.</title>
        <authorList>
            <person name="Hane J.K."/>
            <person name="Ming Y."/>
            <person name="Kamphuis L.G."/>
            <person name="Nelson M.N."/>
            <person name="Garg G."/>
            <person name="Atkins C.A."/>
            <person name="Bayer P.E."/>
            <person name="Bravo A."/>
            <person name="Bringans S."/>
            <person name="Cannon S."/>
            <person name="Edwards D."/>
            <person name="Foley R."/>
            <person name="Gao L.L."/>
            <person name="Harrison M.J."/>
            <person name="Huang W."/>
            <person name="Hurgobin B."/>
            <person name="Li S."/>
            <person name="Liu C.W."/>
            <person name="McGrath A."/>
            <person name="Morahan G."/>
            <person name="Murray J."/>
            <person name="Weller J."/>
            <person name="Jian J."/>
            <person name="Singh K.B."/>
        </authorList>
    </citation>
    <scope>NUCLEOTIDE SEQUENCE [LARGE SCALE GENOMIC DNA]</scope>
    <source>
        <strain evidence="2">cv. Tanjil</strain>
        <tissue evidence="1">Whole plant</tissue>
    </source>
</reference>
<organism evidence="1 2">
    <name type="scientific">Lupinus angustifolius</name>
    <name type="common">Narrow-leaved blue lupine</name>
    <dbReference type="NCBI Taxonomy" id="3871"/>
    <lineage>
        <taxon>Eukaryota</taxon>
        <taxon>Viridiplantae</taxon>
        <taxon>Streptophyta</taxon>
        <taxon>Embryophyta</taxon>
        <taxon>Tracheophyta</taxon>
        <taxon>Spermatophyta</taxon>
        <taxon>Magnoliopsida</taxon>
        <taxon>eudicotyledons</taxon>
        <taxon>Gunneridae</taxon>
        <taxon>Pentapetalae</taxon>
        <taxon>rosids</taxon>
        <taxon>fabids</taxon>
        <taxon>Fabales</taxon>
        <taxon>Fabaceae</taxon>
        <taxon>Papilionoideae</taxon>
        <taxon>50 kb inversion clade</taxon>
        <taxon>genistoids sensu lato</taxon>
        <taxon>core genistoids</taxon>
        <taxon>Genisteae</taxon>
        <taxon>Lupinus</taxon>
    </lineage>
</organism>
<keyword evidence="2" id="KW-1185">Reference proteome</keyword>
<evidence type="ECO:0000313" key="2">
    <source>
        <dbReference type="Proteomes" id="UP000188354"/>
    </source>
</evidence>
<gene>
    <name evidence="1" type="ORF">TanjilG_08536</name>
</gene>
<name>A0A1J7G1Q6_LUPAN</name>
<evidence type="ECO:0000313" key="1">
    <source>
        <dbReference type="EMBL" id="OIV94238.1"/>
    </source>
</evidence>
<dbReference type="Proteomes" id="UP000188354">
    <property type="component" value="Chromosome LG17"/>
</dbReference>
<dbReference type="EMBL" id="CM007377">
    <property type="protein sequence ID" value="OIV94238.1"/>
    <property type="molecule type" value="Genomic_DNA"/>
</dbReference>
<dbReference type="Gramene" id="OIV94238">
    <property type="protein sequence ID" value="OIV94238"/>
    <property type="gene ID" value="TanjilG_08536"/>
</dbReference>
<proteinExistence type="predicted"/>
<sequence length="99" mass="11382">MGGTSEANFNQEICREDFRLEEYDCANNGDDRNNEIVRPKGEVEECDVGIIDLKLMDNNVSLSYSSPFEIAEKMVRPMEEVKYDLDESPLLKRNSKDEV</sequence>
<dbReference type="AlphaFoldDB" id="A0A1J7G1Q6"/>
<protein>
    <submittedName>
        <fullName evidence="1">Uncharacterized protein</fullName>
    </submittedName>
</protein>